<reference evidence="10" key="1">
    <citation type="submission" date="2020-12" db="EMBL/GenBank/DDBJ databases">
        <title>Geomonas sp. Red875, isolated from river sediment.</title>
        <authorList>
            <person name="Xu Z."/>
            <person name="Zhang Z."/>
            <person name="Masuda Y."/>
            <person name="Itoh H."/>
            <person name="Senoo K."/>
        </authorList>
    </citation>
    <scope>NUCLEOTIDE SEQUENCE</scope>
    <source>
        <strain evidence="10">Red875</strain>
    </source>
</reference>
<dbReference type="GO" id="GO:0005737">
    <property type="term" value="C:cytoplasm"/>
    <property type="evidence" value="ECO:0007669"/>
    <property type="project" value="UniProtKB-SubCell"/>
</dbReference>
<dbReference type="Proteomes" id="UP000636888">
    <property type="component" value="Unassembled WGS sequence"/>
</dbReference>
<comment type="catalytic activity">
    <reaction evidence="4 5">
        <text>[protein]-L-glutamate 5-O-methyl ester + H2O = L-glutamyl-[protein] + methanol + H(+)</text>
        <dbReference type="Rhea" id="RHEA:23236"/>
        <dbReference type="Rhea" id="RHEA-COMP:10208"/>
        <dbReference type="Rhea" id="RHEA-COMP:10311"/>
        <dbReference type="ChEBI" id="CHEBI:15377"/>
        <dbReference type="ChEBI" id="CHEBI:15378"/>
        <dbReference type="ChEBI" id="CHEBI:17790"/>
        <dbReference type="ChEBI" id="CHEBI:29973"/>
        <dbReference type="ChEBI" id="CHEBI:82795"/>
        <dbReference type="EC" id="3.1.1.61"/>
    </reaction>
</comment>
<comment type="subcellular location">
    <subcellularLocation>
        <location evidence="5">Cytoplasm</location>
    </subcellularLocation>
</comment>
<dbReference type="EC" id="3.1.1.61" evidence="5"/>
<dbReference type="EC" id="3.5.1.44" evidence="5"/>
<dbReference type="GO" id="GO:0032259">
    <property type="term" value="P:methylation"/>
    <property type="evidence" value="ECO:0007669"/>
    <property type="project" value="UniProtKB-KW"/>
</dbReference>
<feature type="domain" description="Response regulatory" evidence="8">
    <location>
        <begin position="9"/>
        <end position="124"/>
    </location>
</feature>
<comment type="similarity">
    <text evidence="5">Belongs to the CheB family.</text>
</comment>
<feature type="active site" evidence="5 6">
    <location>
        <position position="189"/>
    </location>
</feature>
<sequence length="338" mass="35296">MPHAPAAIRVLTVDDSPLARELIRFLLEPEPDIQIVGEASNGKEAIEMVASLKPHVVTMDLEMPVMGGMEAIERIMELHPVPILVITSLSGVRTAFAAVSKGALDVIEKPELTPESGASLAGTIRTLARVDVAVHAAVRVKAGPAPLPAPGRRGSVVAIAASTGGPAAIYQLLSGLPADFALPILVSQHIAEGFTQGLADWMAGGSRFPVSVARNGEQIKPGQVYLNPAEHAMRLRGERIVLGPHDPSFLYHPSCNTLLASVAEAYRGGTVGVILTGMGDDGVEGMRAIKGTGGITLAQDGPSSMIYGMNKQAIDQGLVDTVLPLDQIAPYLARLGAK</sequence>
<evidence type="ECO:0000313" key="10">
    <source>
        <dbReference type="EMBL" id="MBJ6727138.1"/>
    </source>
</evidence>
<feature type="active site" evidence="5 6">
    <location>
        <position position="162"/>
    </location>
</feature>
<evidence type="ECO:0000256" key="3">
    <source>
        <dbReference type="ARBA" id="ARBA00022801"/>
    </source>
</evidence>
<dbReference type="SUPFAM" id="SSF52172">
    <property type="entry name" value="CheY-like"/>
    <property type="match status" value="1"/>
</dbReference>
<evidence type="ECO:0000256" key="6">
    <source>
        <dbReference type="PROSITE-ProRule" id="PRU00050"/>
    </source>
</evidence>
<organism evidence="10 11">
    <name type="scientific">Geomesophilobacter sediminis</name>
    <dbReference type="NCBI Taxonomy" id="2798584"/>
    <lineage>
        <taxon>Bacteria</taxon>
        <taxon>Pseudomonadati</taxon>
        <taxon>Thermodesulfobacteriota</taxon>
        <taxon>Desulfuromonadia</taxon>
        <taxon>Geobacterales</taxon>
        <taxon>Geobacteraceae</taxon>
        <taxon>Geomesophilobacter</taxon>
    </lineage>
</organism>
<dbReference type="SMART" id="SM00448">
    <property type="entry name" value="REC"/>
    <property type="match status" value="1"/>
</dbReference>
<comment type="function">
    <text evidence="5">Involved in chemotaxis. Part of a chemotaxis signal transduction system that modulates chemotaxis in response to various stimuli. Catalyzes the demethylation of specific methylglutamate residues introduced into the chemoreceptors (methyl-accepting chemotaxis proteins or MCP) by CheR. Also mediates the irreversible deamidation of specific glutamine residues to glutamic acid.</text>
</comment>
<evidence type="ECO:0000313" key="11">
    <source>
        <dbReference type="Proteomes" id="UP000636888"/>
    </source>
</evidence>
<dbReference type="Pfam" id="PF01339">
    <property type="entry name" value="CheB_methylest"/>
    <property type="match status" value="1"/>
</dbReference>
<accession>A0A8J7M228</accession>
<dbReference type="SUPFAM" id="SSF52738">
    <property type="entry name" value="Methylesterase CheB, C-terminal domain"/>
    <property type="match status" value="1"/>
</dbReference>
<dbReference type="GO" id="GO:0006935">
    <property type="term" value="P:chemotaxis"/>
    <property type="evidence" value="ECO:0007669"/>
    <property type="project" value="UniProtKB-UniRule"/>
</dbReference>
<evidence type="ECO:0000256" key="5">
    <source>
        <dbReference type="HAMAP-Rule" id="MF_00099"/>
    </source>
</evidence>
<keyword evidence="10" id="KW-0489">Methyltransferase</keyword>
<evidence type="ECO:0000259" key="9">
    <source>
        <dbReference type="PROSITE" id="PS50122"/>
    </source>
</evidence>
<dbReference type="Gene3D" id="3.40.50.180">
    <property type="entry name" value="Methylesterase CheB, C-terminal domain"/>
    <property type="match status" value="1"/>
</dbReference>
<comment type="caution">
    <text evidence="10">The sequence shown here is derived from an EMBL/GenBank/DDBJ whole genome shotgun (WGS) entry which is preliminary data.</text>
</comment>
<dbReference type="CDD" id="cd16432">
    <property type="entry name" value="CheB_Rec"/>
    <property type="match status" value="1"/>
</dbReference>
<dbReference type="InterPro" id="IPR000673">
    <property type="entry name" value="Sig_transdc_resp-reg_Me-estase"/>
</dbReference>
<dbReference type="NCBIfam" id="NF001965">
    <property type="entry name" value="PRK00742.1"/>
    <property type="match status" value="1"/>
</dbReference>
<evidence type="ECO:0000256" key="2">
    <source>
        <dbReference type="ARBA" id="ARBA00022500"/>
    </source>
</evidence>
<keyword evidence="11" id="KW-1185">Reference proteome</keyword>
<feature type="modified residue" description="4-aspartylphosphate" evidence="5 7">
    <location>
        <position position="60"/>
    </location>
</feature>
<comment type="PTM">
    <text evidence="5">Phosphorylated by CheA. Phosphorylation of the N-terminal regulatory domain activates the methylesterase activity.</text>
</comment>
<dbReference type="GO" id="GO:0008168">
    <property type="term" value="F:methyltransferase activity"/>
    <property type="evidence" value="ECO:0007669"/>
    <property type="project" value="UniProtKB-KW"/>
</dbReference>
<comment type="catalytic activity">
    <reaction evidence="5">
        <text>L-glutaminyl-[protein] + H2O = L-glutamyl-[protein] + NH4(+)</text>
        <dbReference type="Rhea" id="RHEA:16441"/>
        <dbReference type="Rhea" id="RHEA-COMP:10207"/>
        <dbReference type="Rhea" id="RHEA-COMP:10208"/>
        <dbReference type="ChEBI" id="CHEBI:15377"/>
        <dbReference type="ChEBI" id="CHEBI:28938"/>
        <dbReference type="ChEBI" id="CHEBI:29973"/>
        <dbReference type="ChEBI" id="CHEBI:30011"/>
        <dbReference type="EC" id="3.5.1.44"/>
    </reaction>
</comment>
<dbReference type="GO" id="GO:0008984">
    <property type="term" value="F:protein-glutamate methylesterase activity"/>
    <property type="evidence" value="ECO:0007669"/>
    <property type="project" value="UniProtKB-UniRule"/>
</dbReference>
<dbReference type="InterPro" id="IPR035909">
    <property type="entry name" value="CheB_C"/>
</dbReference>
<dbReference type="Pfam" id="PF00072">
    <property type="entry name" value="Response_reg"/>
    <property type="match status" value="1"/>
</dbReference>
<dbReference type="EMBL" id="JAEMHM010000020">
    <property type="protein sequence ID" value="MBJ6727138.1"/>
    <property type="molecule type" value="Genomic_DNA"/>
</dbReference>
<dbReference type="RefSeq" id="WP_199386050.1">
    <property type="nucleotide sequence ID" value="NZ_JAEMHM010000020.1"/>
</dbReference>
<protein>
    <recommendedName>
        <fullName evidence="5">Protein-glutamate methylesterase/protein-glutamine glutaminase</fullName>
        <ecNumber evidence="5">3.1.1.61</ecNumber>
        <ecNumber evidence="5">3.5.1.44</ecNumber>
    </recommendedName>
</protein>
<proteinExistence type="inferred from homology"/>
<keyword evidence="3 5" id="KW-0378">Hydrolase</keyword>
<dbReference type="PANTHER" id="PTHR42872">
    <property type="entry name" value="PROTEIN-GLUTAMATE METHYLESTERASE/PROTEIN-GLUTAMINE GLUTAMINASE"/>
    <property type="match status" value="1"/>
</dbReference>
<keyword evidence="2 5" id="KW-0145">Chemotaxis</keyword>
<feature type="active site" evidence="5 6">
    <location>
        <position position="281"/>
    </location>
</feature>
<dbReference type="HAMAP" id="MF_00099">
    <property type="entry name" value="CheB_chemtxs"/>
    <property type="match status" value="1"/>
</dbReference>
<dbReference type="GO" id="GO:0000156">
    <property type="term" value="F:phosphorelay response regulator activity"/>
    <property type="evidence" value="ECO:0007669"/>
    <property type="project" value="InterPro"/>
</dbReference>
<keyword evidence="1 5" id="KW-0963">Cytoplasm</keyword>
<name>A0A8J7M228_9BACT</name>
<dbReference type="InterPro" id="IPR008248">
    <property type="entry name" value="CheB-like"/>
</dbReference>
<evidence type="ECO:0000256" key="1">
    <source>
        <dbReference type="ARBA" id="ARBA00022490"/>
    </source>
</evidence>
<evidence type="ECO:0000256" key="7">
    <source>
        <dbReference type="PROSITE-ProRule" id="PRU00169"/>
    </source>
</evidence>
<dbReference type="Gene3D" id="3.40.50.2300">
    <property type="match status" value="1"/>
</dbReference>
<dbReference type="InterPro" id="IPR001789">
    <property type="entry name" value="Sig_transdc_resp-reg_receiver"/>
</dbReference>
<dbReference type="PIRSF" id="PIRSF000876">
    <property type="entry name" value="RR_chemtxs_CheB"/>
    <property type="match status" value="1"/>
</dbReference>
<feature type="domain" description="CheB-type methylesterase" evidence="9">
    <location>
        <begin position="150"/>
        <end position="332"/>
    </location>
</feature>
<dbReference type="GO" id="GO:0050568">
    <property type="term" value="F:protein-glutamine glutaminase activity"/>
    <property type="evidence" value="ECO:0007669"/>
    <property type="project" value="UniProtKB-UniRule"/>
</dbReference>
<dbReference type="PROSITE" id="PS50110">
    <property type="entry name" value="RESPONSE_REGULATORY"/>
    <property type="match status" value="1"/>
</dbReference>
<dbReference type="InterPro" id="IPR011006">
    <property type="entry name" value="CheY-like_superfamily"/>
</dbReference>
<keyword evidence="5 7" id="KW-0597">Phosphoprotein</keyword>
<dbReference type="CDD" id="cd17541">
    <property type="entry name" value="REC_CheB-like"/>
    <property type="match status" value="1"/>
</dbReference>
<dbReference type="PROSITE" id="PS50122">
    <property type="entry name" value="CHEB"/>
    <property type="match status" value="1"/>
</dbReference>
<gene>
    <name evidence="5 10" type="primary">cheB</name>
    <name evidence="10" type="ORF">JFN93_20700</name>
</gene>
<comment type="domain">
    <text evidence="5">Contains a C-terminal catalytic domain, and an N-terminal region which modulates catalytic activity.</text>
</comment>
<evidence type="ECO:0000259" key="8">
    <source>
        <dbReference type="PROSITE" id="PS50110"/>
    </source>
</evidence>
<evidence type="ECO:0000256" key="4">
    <source>
        <dbReference type="ARBA" id="ARBA00048267"/>
    </source>
</evidence>
<dbReference type="AlphaFoldDB" id="A0A8J7M228"/>
<keyword evidence="10" id="KW-0808">Transferase</keyword>
<dbReference type="PANTHER" id="PTHR42872:SF6">
    <property type="entry name" value="PROTEIN-GLUTAMATE METHYLESTERASE_PROTEIN-GLUTAMINE GLUTAMINASE"/>
    <property type="match status" value="1"/>
</dbReference>